<dbReference type="InterPro" id="IPR002509">
    <property type="entry name" value="NODB_dom"/>
</dbReference>
<feature type="domain" description="NodB homology" evidence="4">
    <location>
        <begin position="14"/>
        <end position="187"/>
    </location>
</feature>
<dbReference type="CDD" id="cd10954">
    <property type="entry name" value="CE4_CtAXE_like"/>
    <property type="match status" value="1"/>
</dbReference>
<sequence>MVAILRVMSPTSAPSVALTFDDGPGPYTAGLLDTLDAHGARATFFDVGEMVAARPELARRQAGAGHEIGNHSWSHPRLTGLSERRLREEIDRTCAVIEQTTGSAPGLLRPPFGDHDERVRRAAGMPLIMWSVDPEDWRIKDTGHVTRAVLDAVRPGDVVLMHDIQPTTVAAVPEILQVLSGRGYRFVTVSELYRELQDEKPLRPGTAYDRPGGAPAGRAG</sequence>
<keyword evidence="6" id="KW-1185">Reference proteome</keyword>
<evidence type="ECO:0000259" key="4">
    <source>
        <dbReference type="PROSITE" id="PS51677"/>
    </source>
</evidence>
<keyword evidence="2" id="KW-0378">Hydrolase</keyword>
<reference evidence="5 6" key="1">
    <citation type="submission" date="2016-10" db="EMBL/GenBank/DDBJ databases">
        <authorList>
            <person name="de Groot N.N."/>
        </authorList>
    </citation>
    <scope>NUCLEOTIDE SEQUENCE [LARGE SCALE GENOMIC DNA]</scope>
    <source>
        <strain evidence="5 6">CGMCC 4.5739</strain>
    </source>
</reference>
<dbReference type="Proteomes" id="UP000199207">
    <property type="component" value="Unassembled WGS sequence"/>
</dbReference>
<dbReference type="STRING" id="910347.SAMN05421773_101813"/>
<dbReference type="AlphaFoldDB" id="A0A1I1FNE1"/>
<evidence type="ECO:0000256" key="1">
    <source>
        <dbReference type="ARBA" id="ARBA00022723"/>
    </source>
</evidence>
<dbReference type="GO" id="GO:0016810">
    <property type="term" value="F:hydrolase activity, acting on carbon-nitrogen (but not peptide) bonds"/>
    <property type="evidence" value="ECO:0007669"/>
    <property type="project" value="InterPro"/>
</dbReference>
<organism evidence="5 6">
    <name type="scientific">Streptomyces aidingensis</name>
    <dbReference type="NCBI Taxonomy" id="910347"/>
    <lineage>
        <taxon>Bacteria</taxon>
        <taxon>Bacillati</taxon>
        <taxon>Actinomycetota</taxon>
        <taxon>Actinomycetes</taxon>
        <taxon>Kitasatosporales</taxon>
        <taxon>Streptomycetaceae</taxon>
        <taxon>Streptomyces</taxon>
    </lineage>
</organism>
<proteinExistence type="predicted"/>
<accession>A0A1I1FNE1</accession>
<evidence type="ECO:0000313" key="5">
    <source>
        <dbReference type="EMBL" id="SFC01059.1"/>
    </source>
</evidence>
<evidence type="ECO:0000256" key="2">
    <source>
        <dbReference type="ARBA" id="ARBA00022801"/>
    </source>
</evidence>
<dbReference type="EMBL" id="FOLM01000001">
    <property type="protein sequence ID" value="SFC01059.1"/>
    <property type="molecule type" value="Genomic_DNA"/>
</dbReference>
<name>A0A1I1FNE1_9ACTN</name>
<dbReference type="InterPro" id="IPR050248">
    <property type="entry name" value="Polysacc_deacetylase_ArnD"/>
</dbReference>
<dbReference type="GO" id="GO:0016020">
    <property type="term" value="C:membrane"/>
    <property type="evidence" value="ECO:0007669"/>
    <property type="project" value="TreeGrafter"/>
</dbReference>
<gene>
    <name evidence="5" type="ORF">SAMN05421773_101813</name>
</gene>
<feature type="compositionally biased region" description="Low complexity" evidence="3">
    <location>
        <begin position="210"/>
        <end position="220"/>
    </location>
</feature>
<dbReference type="PROSITE" id="PS51677">
    <property type="entry name" value="NODB"/>
    <property type="match status" value="1"/>
</dbReference>
<dbReference type="InterPro" id="IPR011330">
    <property type="entry name" value="Glyco_hydro/deAcase_b/a-brl"/>
</dbReference>
<dbReference type="Pfam" id="PF01522">
    <property type="entry name" value="Polysacc_deac_1"/>
    <property type="match status" value="1"/>
</dbReference>
<keyword evidence="1" id="KW-0479">Metal-binding</keyword>
<dbReference type="PANTHER" id="PTHR10587">
    <property type="entry name" value="GLYCOSYL TRANSFERASE-RELATED"/>
    <property type="match status" value="1"/>
</dbReference>
<dbReference type="PANTHER" id="PTHR10587:SF133">
    <property type="entry name" value="CHITIN DEACETYLASE 1-RELATED"/>
    <property type="match status" value="1"/>
</dbReference>
<feature type="region of interest" description="Disordered" evidence="3">
    <location>
        <begin position="200"/>
        <end position="220"/>
    </location>
</feature>
<protein>
    <submittedName>
        <fullName evidence="5">Peptidoglycan/xylan/chitin deacetylase, PgdA/CDA1 family</fullName>
    </submittedName>
</protein>
<dbReference type="SUPFAM" id="SSF88713">
    <property type="entry name" value="Glycoside hydrolase/deacetylase"/>
    <property type="match status" value="1"/>
</dbReference>
<evidence type="ECO:0000313" key="6">
    <source>
        <dbReference type="Proteomes" id="UP000199207"/>
    </source>
</evidence>
<dbReference type="GO" id="GO:0046872">
    <property type="term" value="F:metal ion binding"/>
    <property type="evidence" value="ECO:0007669"/>
    <property type="project" value="UniProtKB-KW"/>
</dbReference>
<dbReference type="Gene3D" id="3.20.20.370">
    <property type="entry name" value="Glycoside hydrolase/deacetylase"/>
    <property type="match status" value="1"/>
</dbReference>
<dbReference type="GO" id="GO:0005975">
    <property type="term" value="P:carbohydrate metabolic process"/>
    <property type="evidence" value="ECO:0007669"/>
    <property type="project" value="InterPro"/>
</dbReference>
<evidence type="ECO:0000256" key="3">
    <source>
        <dbReference type="SAM" id="MobiDB-lite"/>
    </source>
</evidence>